<accession>A0A0S6VRK2</accession>
<dbReference type="STRING" id="1499966.U14_01055"/>
<feature type="domain" description="tRNA-specific 2-thiouridylase MnmA-like C-terminal" evidence="1">
    <location>
        <begin position="2"/>
        <end position="73"/>
    </location>
</feature>
<evidence type="ECO:0000313" key="3">
    <source>
        <dbReference type="Proteomes" id="UP000030700"/>
    </source>
</evidence>
<dbReference type="HOGENOM" id="CLU_2637077_0_0_0"/>
<keyword evidence="3" id="KW-1185">Reference proteome</keyword>
<evidence type="ECO:0000259" key="1">
    <source>
        <dbReference type="Pfam" id="PF20258"/>
    </source>
</evidence>
<evidence type="ECO:0000313" key="2">
    <source>
        <dbReference type="EMBL" id="GAK49831.1"/>
    </source>
</evidence>
<dbReference type="Gene3D" id="2.40.30.10">
    <property type="entry name" value="Translation factors"/>
    <property type="match status" value="1"/>
</dbReference>
<protein>
    <submittedName>
        <fullName evidence="2">tRNA-specific 2-thiouridylase mnmA</fullName>
    </submittedName>
</protein>
<gene>
    <name evidence="2" type="ORF">U14_01055</name>
</gene>
<dbReference type="AlphaFoldDB" id="A0A0S6VRK2"/>
<reference evidence="2" key="1">
    <citation type="journal article" date="2015" name="PeerJ">
        <title>First genomic representation of candidate bacterial phylum KSB3 points to enhanced environmental sensing as a trigger of wastewater bulking.</title>
        <authorList>
            <person name="Sekiguchi Y."/>
            <person name="Ohashi A."/>
            <person name="Parks D.H."/>
            <person name="Yamauchi T."/>
            <person name="Tyson G.W."/>
            <person name="Hugenholtz P."/>
        </authorList>
    </citation>
    <scope>NUCLEOTIDE SEQUENCE [LARGE SCALE GENOMIC DNA]</scope>
</reference>
<organism evidence="2">
    <name type="scientific">Candidatus Moduliflexus flocculans</name>
    <dbReference type="NCBI Taxonomy" id="1499966"/>
    <lineage>
        <taxon>Bacteria</taxon>
        <taxon>Candidatus Moduliflexota</taxon>
        <taxon>Candidatus Moduliflexia</taxon>
        <taxon>Candidatus Moduliflexales</taxon>
        <taxon>Candidatus Moduliflexaceae</taxon>
    </lineage>
</organism>
<dbReference type="Pfam" id="PF20258">
    <property type="entry name" value="tRNA_Me_trans_C"/>
    <property type="match status" value="1"/>
</dbReference>
<dbReference type="InterPro" id="IPR046885">
    <property type="entry name" value="MnmA-like_C"/>
</dbReference>
<name>A0A0S6VRK2_9BACT</name>
<proteinExistence type="predicted"/>
<dbReference type="Proteomes" id="UP000030700">
    <property type="component" value="Unassembled WGS sequence"/>
</dbReference>
<dbReference type="EMBL" id="DF820455">
    <property type="protein sequence ID" value="GAK49831.1"/>
    <property type="molecule type" value="Genomic_DNA"/>
</dbReference>
<sequence length="79" mass="8438">MVTQLNWIAIDALIEPMRVNAKLRSAHVAAAVQIEPLTTDTILVKFEAPQEAITPGQSAVFYDGDLVVGGGIIANNTFT</sequence>